<dbReference type="Proteomes" id="UP001558534">
    <property type="component" value="Unassembled WGS sequence"/>
</dbReference>
<comment type="caution">
    <text evidence="1">The sequence shown here is derived from an EMBL/GenBank/DDBJ whole genome shotgun (WGS) entry which is preliminary data.</text>
</comment>
<dbReference type="EMBL" id="JBFRHK010000002">
    <property type="protein sequence ID" value="MEX3744215.1"/>
    <property type="molecule type" value="Genomic_DNA"/>
</dbReference>
<reference evidence="1 2" key="1">
    <citation type="submission" date="2024-07" db="EMBL/GenBank/DDBJ databases">
        <title>Characterization of a bacterium isolated from hydrolysated instant sea cucumber by whole-genome sequencing and metabolomics.</title>
        <authorList>
            <person name="Luo X."/>
            <person name="Zhang Z."/>
            <person name="Zheng Z."/>
            <person name="Zhang W."/>
            <person name="Ming T."/>
            <person name="Jiao L."/>
            <person name="Su X."/>
            <person name="Kong F."/>
            <person name="Xu J."/>
        </authorList>
    </citation>
    <scope>NUCLEOTIDE SEQUENCE [LARGE SCALE GENOMIC DNA]</scope>
    <source>
        <strain evidence="1 2">XL-2024</strain>
    </source>
</reference>
<dbReference type="RefSeq" id="WP_368635240.1">
    <property type="nucleotide sequence ID" value="NZ_JBFRHK010000002.1"/>
</dbReference>
<accession>A0ABV3VTK0</accession>
<keyword evidence="2" id="KW-1185">Reference proteome</keyword>
<organism evidence="1 2">
    <name type="scientific">Lysinibacillus xylanilyticus</name>
    <dbReference type="NCBI Taxonomy" id="582475"/>
    <lineage>
        <taxon>Bacteria</taxon>
        <taxon>Bacillati</taxon>
        <taxon>Bacillota</taxon>
        <taxon>Bacilli</taxon>
        <taxon>Bacillales</taxon>
        <taxon>Bacillaceae</taxon>
        <taxon>Lysinibacillus</taxon>
    </lineage>
</organism>
<proteinExistence type="predicted"/>
<name>A0ABV3VTK0_9BACI</name>
<sequence>MKELYTCVLKNGDAISFKTDMPKENIKDLPTFSNQHNFNSYFKSSGYNLEIDIITKTL</sequence>
<protein>
    <submittedName>
        <fullName evidence="1">Uncharacterized protein</fullName>
    </submittedName>
</protein>
<evidence type="ECO:0000313" key="1">
    <source>
        <dbReference type="EMBL" id="MEX3744215.1"/>
    </source>
</evidence>
<evidence type="ECO:0000313" key="2">
    <source>
        <dbReference type="Proteomes" id="UP001558534"/>
    </source>
</evidence>
<gene>
    <name evidence="1" type="ORF">AB1300_03625</name>
</gene>